<sequence>MERPEVDSIFAACVAALGNREFAHLLGVGIAIGEEVRLGGPAPGVPTDVFSVSKAVVAQGVGEAIRAGVFVSADETLTVPGPFGCRPTVRDLLWMTQPWRADPDMDDVERLPYDPLPEIVAALACTPGGSGRYVNAGMHLLIRELHHRTGNARAFIEQTVLAPAGVSLYGWEADPTGAPWGHAHLHLSVRDVLRIGTHWLGEGTPGGRQDRPTSPMPPESLPYAAGMWLGEGYELAAGWGGQCLMLVPARDAVLVALGDTGWNRDTNSDSLPHGWSSGRSLFERHALPALLH</sequence>
<protein>
    <submittedName>
        <fullName evidence="2">Serine hydrolase domain-containing protein</fullName>
    </submittedName>
</protein>
<feature type="domain" description="Beta-lactamase-related" evidence="1">
    <location>
        <begin position="46"/>
        <end position="257"/>
    </location>
</feature>
<evidence type="ECO:0000313" key="2">
    <source>
        <dbReference type="EMBL" id="MFC0680067.1"/>
    </source>
</evidence>
<comment type="caution">
    <text evidence="2">The sequence shown here is derived from an EMBL/GenBank/DDBJ whole genome shotgun (WGS) entry which is preliminary data.</text>
</comment>
<dbReference type="InterPro" id="IPR012338">
    <property type="entry name" value="Beta-lactam/transpept-like"/>
</dbReference>
<evidence type="ECO:0000313" key="3">
    <source>
        <dbReference type="Proteomes" id="UP001589896"/>
    </source>
</evidence>
<evidence type="ECO:0000259" key="1">
    <source>
        <dbReference type="Pfam" id="PF00144"/>
    </source>
</evidence>
<dbReference type="SUPFAM" id="SSF56601">
    <property type="entry name" value="beta-lactamase/transpeptidase-like"/>
    <property type="match status" value="1"/>
</dbReference>
<dbReference type="InterPro" id="IPR001466">
    <property type="entry name" value="Beta-lactam-related"/>
</dbReference>
<dbReference type="Proteomes" id="UP001589896">
    <property type="component" value="Unassembled WGS sequence"/>
</dbReference>
<dbReference type="Gene3D" id="3.40.710.10">
    <property type="entry name" value="DD-peptidase/beta-lactamase superfamily"/>
    <property type="match status" value="1"/>
</dbReference>
<accession>A0ABV6RUE0</accession>
<reference evidence="2 3" key="1">
    <citation type="submission" date="2024-09" db="EMBL/GenBank/DDBJ databases">
        <authorList>
            <person name="Sun Q."/>
            <person name="Mori K."/>
        </authorList>
    </citation>
    <scope>NUCLEOTIDE SEQUENCE [LARGE SCALE GENOMIC DNA]</scope>
    <source>
        <strain evidence="2 3">KCTC 23076</strain>
    </source>
</reference>
<name>A0ABV6RUE0_9GAMM</name>
<gene>
    <name evidence="2" type="ORF">ACFFGH_19705</name>
</gene>
<dbReference type="Pfam" id="PF00144">
    <property type="entry name" value="Beta-lactamase"/>
    <property type="match status" value="1"/>
</dbReference>
<dbReference type="GO" id="GO:0016787">
    <property type="term" value="F:hydrolase activity"/>
    <property type="evidence" value="ECO:0007669"/>
    <property type="project" value="UniProtKB-KW"/>
</dbReference>
<keyword evidence="2" id="KW-0378">Hydrolase</keyword>
<organism evidence="2 3">
    <name type="scientific">Lysobacter korlensis</name>
    <dbReference type="NCBI Taxonomy" id="553636"/>
    <lineage>
        <taxon>Bacteria</taxon>
        <taxon>Pseudomonadati</taxon>
        <taxon>Pseudomonadota</taxon>
        <taxon>Gammaproteobacteria</taxon>
        <taxon>Lysobacterales</taxon>
        <taxon>Lysobacteraceae</taxon>
        <taxon>Lysobacter</taxon>
    </lineage>
</organism>
<proteinExistence type="predicted"/>
<keyword evidence="3" id="KW-1185">Reference proteome</keyword>
<dbReference type="EMBL" id="JBHLTG010000005">
    <property type="protein sequence ID" value="MFC0680067.1"/>
    <property type="molecule type" value="Genomic_DNA"/>
</dbReference>
<dbReference type="RefSeq" id="WP_386671474.1">
    <property type="nucleotide sequence ID" value="NZ_JBHLTG010000005.1"/>
</dbReference>